<feature type="site" description="Contributes to redox potential value" evidence="3">
    <location>
        <position position="31"/>
    </location>
</feature>
<protein>
    <recommendedName>
        <fullName evidence="2">Thioredoxin</fullName>
    </recommendedName>
</protein>
<name>A0A1B2JD05_PICPA</name>
<comment type="similarity">
    <text evidence="2">Belongs to the thioredoxin family.</text>
</comment>
<sequence length="102" mass="11263">MVQEINSAEEFDKAIASGVVLVDFFATWCGPCKMIAPVLDKFSKEYEQVSFYKVDVDKLSEVAARFEISAMPTFLFFQNGEVVSKVTGANAAAIKQTITKLI</sequence>
<gene>
    <name evidence="6" type="primary">TRX1</name>
    <name evidence="6" type="ORF">ATY40_BA7503012</name>
</gene>
<proteinExistence type="inferred from homology"/>
<dbReference type="AlphaFoldDB" id="A0A1B2JD05"/>
<dbReference type="Pfam" id="PF00085">
    <property type="entry name" value="Thioredoxin"/>
    <property type="match status" value="1"/>
</dbReference>
<dbReference type="FunFam" id="3.40.30.10:FF:000245">
    <property type="entry name" value="Thioredoxin"/>
    <property type="match status" value="1"/>
</dbReference>
<dbReference type="EMBL" id="CP014585">
    <property type="protein sequence ID" value="ANZ75933.1"/>
    <property type="molecule type" value="Genomic_DNA"/>
</dbReference>
<feature type="disulfide bond" description="Redox-active" evidence="4">
    <location>
        <begin position="29"/>
        <end position="32"/>
    </location>
</feature>
<feature type="active site" description="Nucleophile" evidence="3">
    <location>
        <position position="32"/>
    </location>
</feature>
<evidence type="ECO:0000256" key="2">
    <source>
        <dbReference type="PIRNR" id="PIRNR000077"/>
    </source>
</evidence>
<dbReference type="Proteomes" id="UP000094565">
    <property type="component" value="Chromosome 2"/>
</dbReference>
<evidence type="ECO:0000313" key="7">
    <source>
        <dbReference type="Proteomes" id="UP000094565"/>
    </source>
</evidence>
<feature type="site" description="Deprotonates C-terminal active site Cys" evidence="3">
    <location>
        <position position="23"/>
    </location>
</feature>
<evidence type="ECO:0000259" key="5">
    <source>
        <dbReference type="PROSITE" id="PS51352"/>
    </source>
</evidence>
<feature type="site" description="Contributes to redox potential value" evidence="3">
    <location>
        <position position="30"/>
    </location>
</feature>
<keyword evidence="7" id="KW-1185">Reference proteome</keyword>
<dbReference type="InterPro" id="IPR036249">
    <property type="entry name" value="Thioredoxin-like_sf"/>
</dbReference>
<dbReference type="PROSITE" id="PS51352">
    <property type="entry name" value="THIOREDOXIN_2"/>
    <property type="match status" value="1"/>
</dbReference>
<dbReference type="InterPro" id="IPR013766">
    <property type="entry name" value="Thioredoxin_domain"/>
</dbReference>
<dbReference type="PIRSF" id="PIRSF000077">
    <property type="entry name" value="Thioredoxin"/>
    <property type="match status" value="1"/>
</dbReference>
<dbReference type="InterPro" id="IPR017937">
    <property type="entry name" value="Thioredoxin_CS"/>
</dbReference>
<dbReference type="PROSITE" id="PS00194">
    <property type="entry name" value="THIOREDOXIN_1"/>
    <property type="match status" value="1"/>
</dbReference>
<accession>A0A1B2JD05</accession>
<reference evidence="6 7" key="1">
    <citation type="submission" date="2016-02" db="EMBL/GenBank/DDBJ databases">
        <title>Comparative genomic and transcriptomic foundation for Pichia pastoris.</title>
        <authorList>
            <person name="Love K.R."/>
            <person name="Shah K.A."/>
            <person name="Whittaker C.A."/>
            <person name="Wu J."/>
            <person name="Bartlett M.C."/>
            <person name="Ma D."/>
            <person name="Leeson R.L."/>
            <person name="Priest M."/>
            <person name="Young S.K."/>
            <person name="Love J.C."/>
        </authorList>
    </citation>
    <scope>NUCLEOTIDE SEQUENCE [LARGE SCALE GENOMIC DNA]</scope>
    <source>
        <strain evidence="6 7">ATCC 28485</strain>
    </source>
</reference>
<dbReference type="CDD" id="cd02947">
    <property type="entry name" value="TRX_family"/>
    <property type="match status" value="1"/>
</dbReference>
<evidence type="ECO:0000256" key="3">
    <source>
        <dbReference type="PIRSR" id="PIRSR000077-1"/>
    </source>
</evidence>
<dbReference type="Gene3D" id="3.40.30.10">
    <property type="entry name" value="Glutaredoxin"/>
    <property type="match status" value="1"/>
</dbReference>
<dbReference type="InterPro" id="IPR005746">
    <property type="entry name" value="Thioredoxin"/>
</dbReference>
<feature type="domain" description="Thioredoxin" evidence="5">
    <location>
        <begin position="1"/>
        <end position="102"/>
    </location>
</feature>
<organism evidence="6 7">
    <name type="scientific">Komagataella pastoris</name>
    <name type="common">Yeast</name>
    <name type="synonym">Pichia pastoris</name>
    <dbReference type="NCBI Taxonomy" id="4922"/>
    <lineage>
        <taxon>Eukaryota</taxon>
        <taxon>Fungi</taxon>
        <taxon>Dikarya</taxon>
        <taxon>Ascomycota</taxon>
        <taxon>Saccharomycotina</taxon>
        <taxon>Pichiomycetes</taxon>
        <taxon>Pichiales</taxon>
        <taxon>Pichiaceae</taxon>
        <taxon>Komagataella</taxon>
    </lineage>
</organism>
<dbReference type="NCBIfam" id="TIGR01068">
    <property type="entry name" value="thioredoxin"/>
    <property type="match status" value="1"/>
</dbReference>
<evidence type="ECO:0000256" key="1">
    <source>
        <dbReference type="ARBA" id="ARBA00023157"/>
    </source>
</evidence>
<dbReference type="PRINTS" id="PR00421">
    <property type="entry name" value="THIOREDOXIN"/>
</dbReference>
<evidence type="ECO:0000256" key="4">
    <source>
        <dbReference type="PIRSR" id="PIRSR000077-4"/>
    </source>
</evidence>
<feature type="active site" description="Nucleophile" evidence="3">
    <location>
        <position position="29"/>
    </location>
</feature>
<evidence type="ECO:0000313" key="6">
    <source>
        <dbReference type="EMBL" id="ANZ75933.1"/>
    </source>
</evidence>
<keyword evidence="4" id="KW-0676">Redox-active center</keyword>
<dbReference type="OrthoDB" id="10263751at2759"/>
<dbReference type="PANTHER" id="PTHR46115">
    <property type="entry name" value="THIOREDOXIN-LIKE PROTEIN 1"/>
    <property type="match status" value="1"/>
</dbReference>
<dbReference type="GO" id="GO:0015035">
    <property type="term" value="F:protein-disulfide reductase activity"/>
    <property type="evidence" value="ECO:0007669"/>
    <property type="project" value="InterPro"/>
</dbReference>
<keyword evidence="1 4" id="KW-1015">Disulfide bond</keyword>
<dbReference type="SUPFAM" id="SSF52833">
    <property type="entry name" value="Thioredoxin-like"/>
    <property type="match status" value="1"/>
</dbReference>